<feature type="transmembrane region" description="Helical" evidence="2">
    <location>
        <begin position="81"/>
        <end position="105"/>
    </location>
</feature>
<dbReference type="InterPro" id="IPR046368">
    <property type="entry name" value="Tag1"/>
</dbReference>
<dbReference type="EMBL" id="GDJX01005292">
    <property type="protein sequence ID" value="JAT62644.1"/>
    <property type="molecule type" value="Transcribed_RNA"/>
</dbReference>
<keyword evidence="2" id="KW-0812">Transmembrane</keyword>
<dbReference type="InterPro" id="IPR022185">
    <property type="entry name" value="DUF3712"/>
</dbReference>
<protein>
    <submittedName>
        <fullName evidence="3">30S ribosomal protein S2</fullName>
    </submittedName>
</protein>
<proteinExistence type="predicted"/>
<accession>A0A1D1Z706</accession>
<evidence type="ECO:0000313" key="3">
    <source>
        <dbReference type="EMBL" id="JAT62644.1"/>
    </source>
</evidence>
<reference evidence="3" key="1">
    <citation type="submission" date="2015-07" db="EMBL/GenBank/DDBJ databases">
        <title>Transcriptome Assembly of Anthurium amnicola.</title>
        <authorList>
            <person name="Suzuki J."/>
        </authorList>
    </citation>
    <scope>NUCLEOTIDE SEQUENCE</scope>
</reference>
<dbReference type="GO" id="GO:0005840">
    <property type="term" value="C:ribosome"/>
    <property type="evidence" value="ECO:0007669"/>
    <property type="project" value="UniProtKB-KW"/>
</dbReference>
<organism evidence="3">
    <name type="scientific">Anthurium amnicola</name>
    <dbReference type="NCBI Taxonomy" id="1678845"/>
    <lineage>
        <taxon>Eukaryota</taxon>
        <taxon>Viridiplantae</taxon>
        <taxon>Streptophyta</taxon>
        <taxon>Embryophyta</taxon>
        <taxon>Tracheophyta</taxon>
        <taxon>Spermatophyta</taxon>
        <taxon>Magnoliopsida</taxon>
        <taxon>Liliopsida</taxon>
        <taxon>Araceae</taxon>
        <taxon>Pothoideae</taxon>
        <taxon>Potheae</taxon>
        <taxon>Anthurium</taxon>
    </lineage>
</organism>
<dbReference type="Pfam" id="PF12505">
    <property type="entry name" value="DUF3712"/>
    <property type="match status" value="3"/>
</dbReference>
<name>A0A1D1Z706_9ARAE</name>
<keyword evidence="3" id="KW-0687">Ribonucleoprotein</keyword>
<gene>
    <name evidence="3" type="primary">rpsB_5</name>
    <name evidence="3" type="ORF">g.59627</name>
</gene>
<dbReference type="PANTHER" id="PTHR35895">
    <property type="entry name" value="CHROMOSOME 16, WHOLE GENOME SHOTGUN SEQUENCE"/>
    <property type="match status" value="1"/>
</dbReference>
<keyword evidence="2" id="KW-0472">Membrane</keyword>
<feature type="region of interest" description="Disordered" evidence="1">
    <location>
        <begin position="45"/>
        <end position="65"/>
    </location>
</feature>
<evidence type="ECO:0000256" key="2">
    <source>
        <dbReference type="SAM" id="Phobius"/>
    </source>
</evidence>
<dbReference type="GO" id="GO:0016020">
    <property type="term" value="C:membrane"/>
    <property type="evidence" value="ECO:0007669"/>
    <property type="project" value="TreeGrafter"/>
</dbReference>
<sequence>MAEEIVRDETASDSTNIRFSVPTDGVRDSIATSGIRDSYLSYSTGVPESVATDDDPTRPLEGDEKAAKKRDTAKWYKRKSFWTFCGITTIILTIILVPVIIFGVFPKIAQSSINKSEITYNRIIISDPITDNNFKISIQGSLSGGGSFDADASFTDPIQVYWDSVLLGEVPLEPLKLRDGQANFTIDDTFTIKDAAKFAEFTTYQLTAETFTWNVQGKVKIKALGITKSGLILNKNIVIQGGNGFTDTRITNIGLPDNFNGANFSLTYSGTLYNPSPIGIHIGHTVFNIFFGGSFIGPAEIEDLVMVPGNNTLEMTGFVSPGSSPTSFAGLALFIAKVAQGQQLKVLAQGVSADTAGKTVSWVNNAVRSMSLTPTVSTAPFPLPPLFKSNMNLLSESTTALHTDDSVSDYQLPFTARKRSLAQRDLSFTDVLAVIEKNLPPLNPTVADVIDALQKSDILKNGGSILDVLVSLANPLVQALIDGSKLSVNSSSISNITADSFTAHLVGAITGTGPLPATISFPSGVTVKFQNTTLGQLLLPPVSVQSDAGATINQDAQFKITDVEAFTQFSGFMLKSEQFTWDLSADDVVVEAFIFKFTPLKINKSITLKGFDGLKNVKIKKFAVLGPAKSGKPGVEVALVNAIPNVADIGIEMGDATFDILSSSVPVGTAFASNLSLAAQSVATVPMSGEILGTDEDKALIGPMFSLFLAGKPIPMVAKGNTVSPPGASGPVPWLETPFKQLALDLVLQVPPSKLIDQVEVVLSASTLITQKAEAKFTLTNPVGADLTIQTIDSEAFFLGQKIGEVHQDFGKTPIVVPGGATATSPEVEITIILPTDLNVLLQILKSGGNLNTDVTLQTDALVATLPATITYQQKKVPTKMTFDLDFLKGIKIKAVTPDQIDAIDKIISEFVPTKRSLAKRALTEPEIISTLQKPDIAEDPASINEAISSLQSLNLSADDFKTSGVSDLIKALIQKLINNSTLSVSSSDISHIKTKSFVAHLEGAIDGTGPIPADISFPSGVKVSFEDNELGLLLLPKISTSNGGAKFDEDVDFKITDIEQFTKFSGAMLANKDFTWSLLADDVVVSIPLLEFTGLKLDKEVTLKGFNGLKDIKPKSFKVTGPSKQGVGVALEIVNTINNPADIGINLGSITFVVESNKIVFGDASSSGVKLSPRKSVDVKLAAEILQTKENAKLIGLLFSAFVAGQPIPITAVGNSVSPPGADGPVPWLEAPFKQLALVETLQVPAAKLVQHVNITMTSVAGGNVTLTVFNNVDTDISILGFVSTSFYKGKKLATLSQKFTPPVVLAAQHNTTFPPIPFTAEAGGQIPPIGQEFLTDAQSLNTVSIGKLVTDVSYEQKDIPTFITLPK</sequence>
<feature type="compositionally biased region" description="Basic and acidic residues" evidence="1">
    <location>
        <begin position="55"/>
        <end position="65"/>
    </location>
</feature>
<dbReference type="PANTHER" id="PTHR35895:SF1">
    <property type="entry name" value="LIPID-BINDING SERUM GLYCOPROTEIN C-TERMINAL DOMAIN-CONTAINING PROTEIN"/>
    <property type="match status" value="1"/>
</dbReference>
<keyword evidence="2" id="KW-1133">Transmembrane helix</keyword>
<keyword evidence="3" id="KW-0689">Ribosomal protein</keyword>
<evidence type="ECO:0000256" key="1">
    <source>
        <dbReference type="SAM" id="MobiDB-lite"/>
    </source>
</evidence>